<accession>A0A4R0U2Y0</accession>
<protein>
    <submittedName>
        <fullName evidence="1">Phage protein</fullName>
    </submittedName>
</protein>
<dbReference type="Proteomes" id="UP000292751">
    <property type="component" value="Unassembled WGS sequence"/>
</dbReference>
<evidence type="ECO:0000313" key="1">
    <source>
        <dbReference type="EMBL" id="TCE99353.1"/>
    </source>
</evidence>
<reference evidence="1 2" key="1">
    <citation type="journal article" date="2018" name="Sci. Rep.">
        <title>Genomic diversity and distribution of Bifidobacterium longum subsp. longum across the human lifespan.</title>
        <authorList>
            <person name="Odamaki T."/>
            <person name="Bottacini F."/>
            <person name="Kato K."/>
            <person name="Mitsuyama E."/>
            <person name="Yoshida K."/>
            <person name="Horigome A."/>
            <person name="Xiao J.Z."/>
            <person name="van Sinderen D."/>
        </authorList>
    </citation>
    <scope>NUCLEOTIDE SEQUENCE [LARGE SCALE GENOMIC DNA]</scope>
    <source>
        <strain evidence="1 2">MCC10076</strain>
    </source>
</reference>
<name>A0A4R0U2Y0_BIFLL</name>
<dbReference type="AlphaFoldDB" id="A0A4R0U2Y0"/>
<gene>
    <name evidence="1" type="ORF">MCC10076_0926</name>
</gene>
<organism evidence="1 2">
    <name type="scientific">Bifidobacterium longum subsp. longum</name>
    <dbReference type="NCBI Taxonomy" id="1679"/>
    <lineage>
        <taxon>Bacteria</taxon>
        <taxon>Bacillati</taxon>
        <taxon>Actinomycetota</taxon>
        <taxon>Actinomycetes</taxon>
        <taxon>Bifidobacteriales</taxon>
        <taxon>Bifidobacteriaceae</taxon>
        <taxon>Bifidobacterium</taxon>
    </lineage>
</organism>
<dbReference type="EMBL" id="SHRX01000012">
    <property type="protein sequence ID" value="TCE99353.1"/>
    <property type="molecule type" value="Genomic_DNA"/>
</dbReference>
<evidence type="ECO:0000313" key="2">
    <source>
        <dbReference type="Proteomes" id="UP000292751"/>
    </source>
</evidence>
<dbReference type="RefSeq" id="WP_131234423.1">
    <property type="nucleotide sequence ID" value="NZ_SHRX01000012.1"/>
</dbReference>
<proteinExistence type="predicted"/>
<sequence length="66" mass="7744">MTARGDDRKLMHWIASHGYTVVRATTGHWKVYDNGVLLTATSGTPSDWRSRHNFIKTLRRRSWQMQ</sequence>
<comment type="caution">
    <text evidence="1">The sequence shown here is derived from an EMBL/GenBank/DDBJ whole genome shotgun (WGS) entry which is preliminary data.</text>
</comment>